<keyword evidence="2" id="KW-1185">Reference proteome</keyword>
<sequence length="173" mass="19656">MGLCMSSCTEENETPQKKNCKTKVRKSHCLPLLADSKRGAQWGLERAEEERTHLQAYFGYNPPLWPWGSYNQAMPPAQEPSKVPLKDLLYPDEALDLFSSEEEDTEEEDWYVLTVYDTPVTGRLGVCTLRHRGLDDEKSWQMMTSLGSDVMTLGNALYLGTVLFISVFPSTRL</sequence>
<evidence type="ECO:0000313" key="1">
    <source>
        <dbReference type="EMBL" id="KAL0973631.1"/>
    </source>
</evidence>
<dbReference type="Proteomes" id="UP001557470">
    <property type="component" value="Unassembled WGS sequence"/>
</dbReference>
<evidence type="ECO:0000313" key="2">
    <source>
        <dbReference type="Proteomes" id="UP001557470"/>
    </source>
</evidence>
<dbReference type="AlphaFoldDB" id="A0ABD0WKX5"/>
<reference evidence="1 2" key="1">
    <citation type="submission" date="2024-06" db="EMBL/GenBank/DDBJ databases">
        <authorList>
            <person name="Pan Q."/>
            <person name="Wen M."/>
            <person name="Jouanno E."/>
            <person name="Zahm M."/>
            <person name="Klopp C."/>
            <person name="Cabau C."/>
            <person name="Louis A."/>
            <person name="Berthelot C."/>
            <person name="Parey E."/>
            <person name="Roest Crollius H."/>
            <person name="Montfort J."/>
            <person name="Robinson-Rechavi M."/>
            <person name="Bouchez O."/>
            <person name="Lampietro C."/>
            <person name="Lopez Roques C."/>
            <person name="Donnadieu C."/>
            <person name="Postlethwait J."/>
            <person name="Bobe J."/>
            <person name="Verreycken H."/>
            <person name="Guiguen Y."/>
        </authorList>
    </citation>
    <scope>NUCLEOTIDE SEQUENCE [LARGE SCALE GENOMIC DNA]</scope>
    <source>
        <strain evidence="1">Up_M1</strain>
        <tissue evidence="1">Testis</tissue>
    </source>
</reference>
<gene>
    <name evidence="1" type="ORF">UPYG_G00207490</name>
</gene>
<comment type="caution">
    <text evidence="1">The sequence shown here is derived from an EMBL/GenBank/DDBJ whole genome shotgun (WGS) entry which is preliminary data.</text>
</comment>
<proteinExistence type="predicted"/>
<dbReference type="EMBL" id="JAGEUA010000006">
    <property type="protein sequence ID" value="KAL0973631.1"/>
    <property type="molecule type" value="Genomic_DNA"/>
</dbReference>
<name>A0ABD0WKX5_UMBPY</name>
<protein>
    <submittedName>
        <fullName evidence="1">Uncharacterized protein</fullName>
    </submittedName>
</protein>
<accession>A0ABD0WKX5</accession>
<organism evidence="1 2">
    <name type="scientific">Umbra pygmaea</name>
    <name type="common">Eastern mudminnow</name>
    <dbReference type="NCBI Taxonomy" id="75934"/>
    <lineage>
        <taxon>Eukaryota</taxon>
        <taxon>Metazoa</taxon>
        <taxon>Chordata</taxon>
        <taxon>Craniata</taxon>
        <taxon>Vertebrata</taxon>
        <taxon>Euteleostomi</taxon>
        <taxon>Actinopterygii</taxon>
        <taxon>Neopterygii</taxon>
        <taxon>Teleostei</taxon>
        <taxon>Protacanthopterygii</taxon>
        <taxon>Esociformes</taxon>
        <taxon>Umbridae</taxon>
        <taxon>Umbra</taxon>
    </lineage>
</organism>